<accession>A0A285Q164</accession>
<gene>
    <name evidence="1" type="ORF">BQ9231_00052</name>
</gene>
<reference evidence="1" key="1">
    <citation type="submission" date="2017-08" db="EMBL/GenBank/DDBJ databases">
        <authorList>
            <person name="de Groot N.N."/>
        </authorList>
    </citation>
    <scope>NUCLEOTIDE SEQUENCE</scope>
</reference>
<dbReference type="EMBL" id="LT907979">
    <property type="protein sequence ID" value="SOB73935.1"/>
    <property type="molecule type" value="Genomic_DNA"/>
</dbReference>
<protein>
    <submittedName>
        <fullName evidence="1">Uncharacterized protein</fullName>
    </submittedName>
</protein>
<proteinExistence type="predicted"/>
<name>A0A285Q164_9VIRU</name>
<sequence length="38" mass="4447">MFESILEFIVYLLWDEIEDDPLDLLEKGSLDYLLEGLG</sequence>
<evidence type="ECO:0000313" key="2">
    <source>
        <dbReference type="Proteomes" id="UP000274850"/>
    </source>
</evidence>
<keyword evidence="2" id="KW-1185">Reference proteome</keyword>
<evidence type="ECO:0000313" key="1">
    <source>
        <dbReference type="EMBL" id="SOB73935.1"/>
    </source>
</evidence>
<organism evidence="1">
    <name type="scientific">Cedratvirus lausannensis</name>
    <dbReference type="NCBI Taxonomy" id="2023205"/>
    <lineage>
        <taxon>Viruses</taxon>
        <taxon>Pithoviruses</taxon>
        <taxon>Orthocedratvirinae</taxon>
        <taxon>Alphacedratvirus</taxon>
        <taxon>Alphacedratvirus francolausannense</taxon>
    </lineage>
</organism>
<dbReference type="Proteomes" id="UP000274850">
    <property type="component" value="Segment"/>
</dbReference>